<dbReference type="EMBL" id="MU274921">
    <property type="protein sequence ID" value="KAI0086837.1"/>
    <property type="molecule type" value="Genomic_DNA"/>
</dbReference>
<protein>
    <submittedName>
        <fullName evidence="1">MFS general substrate transporter</fullName>
    </submittedName>
</protein>
<gene>
    <name evidence="1" type="ORF">BDY19DRAFT_894285</name>
</gene>
<accession>A0ACB8TXP7</accession>
<name>A0ACB8TXP7_9APHY</name>
<keyword evidence="2" id="KW-1185">Reference proteome</keyword>
<evidence type="ECO:0000313" key="1">
    <source>
        <dbReference type="EMBL" id="KAI0086837.1"/>
    </source>
</evidence>
<dbReference type="Proteomes" id="UP001055072">
    <property type="component" value="Unassembled WGS sequence"/>
</dbReference>
<sequence length="489" mass="54094">MSTPVSDSASGKSIEKGDASVFESSVDSLDPEVVARAWRKVDWHVMPVAAILYLSSYIDRANIGNAKVLGMYKQLHLTDNQYSLALSIFFLGYVVFEVPSNIVVKKVGPAWYIPIMTMLWGGICALTSLVHSASGLATVRFFLGLTEAGFLPGIIFWIGSWYPRPLQGRRYAILYSSASLTGAFGGLLATAIHTLDGVHGIAGWRWIYIVEGVITAGLGIVSFIFLSSDAATAKWLTEEERRAILLINESDRALKAKESFSGRQIKSAFTDWRIYLWGFMYITNYIPVYSVVLGLPTVITGLGYKGTSATLMSVPPYGLGFIIVLIAGWTTDKYGYKIIHYLVGITVVGIALIVLMITTNLVARYVMFFLVMFMFIPVSTMWAWIAQNIAGSNKRAAATGFIFSMGNIGGAISGQIYRAEWAPRYVESHAINFGCYVLAFISGVIMWWSYRRDNQLRDKAAGRIVEKGDMLGEDLGELGDRHPSFRYYL</sequence>
<organism evidence="1 2">
    <name type="scientific">Irpex rosettiformis</name>
    <dbReference type="NCBI Taxonomy" id="378272"/>
    <lineage>
        <taxon>Eukaryota</taxon>
        <taxon>Fungi</taxon>
        <taxon>Dikarya</taxon>
        <taxon>Basidiomycota</taxon>
        <taxon>Agaricomycotina</taxon>
        <taxon>Agaricomycetes</taxon>
        <taxon>Polyporales</taxon>
        <taxon>Irpicaceae</taxon>
        <taxon>Irpex</taxon>
    </lineage>
</organism>
<proteinExistence type="predicted"/>
<evidence type="ECO:0000313" key="2">
    <source>
        <dbReference type="Proteomes" id="UP001055072"/>
    </source>
</evidence>
<reference evidence="1" key="1">
    <citation type="journal article" date="2021" name="Environ. Microbiol.">
        <title>Gene family expansions and transcriptome signatures uncover fungal adaptations to wood decay.</title>
        <authorList>
            <person name="Hage H."/>
            <person name="Miyauchi S."/>
            <person name="Viragh M."/>
            <person name="Drula E."/>
            <person name="Min B."/>
            <person name="Chaduli D."/>
            <person name="Navarro D."/>
            <person name="Favel A."/>
            <person name="Norest M."/>
            <person name="Lesage-Meessen L."/>
            <person name="Balint B."/>
            <person name="Merenyi Z."/>
            <person name="de Eugenio L."/>
            <person name="Morin E."/>
            <person name="Martinez A.T."/>
            <person name="Baldrian P."/>
            <person name="Stursova M."/>
            <person name="Martinez M.J."/>
            <person name="Novotny C."/>
            <person name="Magnuson J.K."/>
            <person name="Spatafora J.W."/>
            <person name="Maurice S."/>
            <person name="Pangilinan J."/>
            <person name="Andreopoulos W."/>
            <person name="LaButti K."/>
            <person name="Hundley H."/>
            <person name="Na H."/>
            <person name="Kuo A."/>
            <person name="Barry K."/>
            <person name="Lipzen A."/>
            <person name="Henrissat B."/>
            <person name="Riley R."/>
            <person name="Ahrendt S."/>
            <person name="Nagy L.G."/>
            <person name="Grigoriev I.V."/>
            <person name="Martin F."/>
            <person name="Rosso M.N."/>
        </authorList>
    </citation>
    <scope>NUCLEOTIDE SEQUENCE</scope>
    <source>
        <strain evidence="1">CBS 384.51</strain>
    </source>
</reference>
<comment type="caution">
    <text evidence="1">The sequence shown here is derived from an EMBL/GenBank/DDBJ whole genome shotgun (WGS) entry which is preliminary data.</text>
</comment>